<protein>
    <submittedName>
        <fullName evidence="2">Uncharacterized protein</fullName>
    </submittedName>
</protein>
<dbReference type="Proteomes" id="UP000298030">
    <property type="component" value="Unassembled WGS sequence"/>
</dbReference>
<keyword evidence="3" id="KW-1185">Reference proteome</keyword>
<evidence type="ECO:0000313" key="2">
    <source>
        <dbReference type="EMBL" id="TEB21396.1"/>
    </source>
</evidence>
<name>A0A4Y7SHR6_COPMI</name>
<evidence type="ECO:0000256" key="1">
    <source>
        <dbReference type="SAM" id="MobiDB-lite"/>
    </source>
</evidence>
<proteinExistence type="predicted"/>
<dbReference type="EMBL" id="QPFP01000112">
    <property type="protein sequence ID" value="TEB21396.1"/>
    <property type="molecule type" value="Genomic_DNA"/>
</dbReference>
<gene>
    <name evidence="2" type="ORF">FA13DRAFT_1716936</name>
</gene>
<dbReference type="AlphaFoldDB" id="A0A4Y7SHR6"/>
<reference evidence="2 3" key="1">
    <citation type="journal article" date="2019" name="Nat. Ecol. Evol.">
        <title>Megaphylogeny resolves global patterns of mushroom evolution.</title>
        <authorList>
            <person name="Varga T."/>
            <person name="Krizsan K."/>
            <person name="Foldi C."/>
            <person name="Dima B."/>
            <person name="Sanchez-Garcia M."/>
            <person name="Sanchez-Ramirez S."/>
            <person name="Szollosi G.J."/>
            <person name="Szarkandi J.G."/>
            <person name="Papp V."/>
            <person name="Albert L."/>
            <person name="Andreopoulos W."/>
            <person name="Angelini C."/>
            <person name="Antonin V."/>
            <person name="Barry K.W."/>
            <person name="Bougher N.L."/>
            <person name="Buchanan P."/>
            <person name="Buyck B."/>
            <person name="Bense V."/>
            <person name="Catcheside P."/>
            <person name="Chovatia M."/>
            <person name="Cooper J."/>
            <person name="Damon W."/>
            <person name="Desjardin D."/>
            <person name="Finy P."/>
            <person name="Geml J."/>
            <person name="Haridas S."/>
            <person name="Hughes K."/>
            <person name="Justo A."/>
            <person name="Karasinski D."/>
            <person name="Kautmanova I."/>
            <person name="Kiss B."/>
            <person name="Kocsube S."/>
            <person name="Kotiranta H."/>
            <person name="LaButti K.M."/>
            <person name="Lechner B.E."/>
            <person name="Liimatainen K."/>
            <person name="Lipzen A."/>
            <person name="Lukacs Z."/>
            <person name="Mihaltcheva S."/>
            <person name="Morgado L.N."/>
            <person name="Niskanen T."/>
            <person name="Noordeloos M.E."/>
            <person name="Ohm R.A."/>
            <person name="Ortiz-Santana B."/>
            <person name="Ovrebo C."/>
            <person name="Racz N."/>
            <person name="Riley R."/>
            <person name="Savchenko A."/>
            <person name="Shiryaev A."/>
            <person name="Soop K."/>
            <person name="Spirin V."/>
            <person name="Szebenyi C."/>
            <person name="Tomsovsky M."/>
            <person name="Tulloss R.E."/>
            <person name="Uehling J."/>
            <person name="Grigoriev I.V."/>
            <person name="Vagvolgyi C."/>
            <person name="Papp T."/>
            <person name="Martin F.M."/>
            <person name="Miettinen O."/>
            <person name="Hibbett D.S."/>
            <person name="Nagy L.G."/>
        </authorList>
    </citation>
    <scope>NUCLEOTIDE SEQUENCE [LARGE SCALE GENOMIC DNA]</scope>
    <source>
        <strain evidence="2 3">FP101781</strain>
    </source>
</reference>
<sequence>MDLSDKNSTCTQAFQDLQPRMNELEERECTMISGMNPPTKQDTLKKHEGIQLELADLTQRLHRTADSVSDASQPEYLDVAGVGEQDDVDSRSETLSSEESECGGWATPQTASTTRESAWVTPNESFTVDSTSSQDTQSDEWMLESRNLDEQLKAKVCKPGFLVVIRFEIASLFGVRTLTPGFGAVHTTCRIAQRSPGSLANP</sequence>
<comment type="caution">
    <text evidence="2">The sequence shown here is derived from an EMBL/GenBank/DDBJ whole genome shotgun (WGS) entry which is preliminary data.</text>
</comment>
<feature type="compositionally biased region" description="Polar residues" evidence="1">
    <location>
        <begin position="107"/>
        <end position="117"/>
    </location>
</feature>
<organism evidence="2 3">
    <name type="scientific">Coprinellus micaceus</name>
    <name type="common">Glistening ink-cap mushroom</name>
    <name type="synonym">Coprinus micaceus</name>
    <dbReference type="NCBI Taxonomy" id="71717"/>
    <lineage>
        <taxon>Eukaryota</taxon>
        <taxon>Fungi</taxon>
        <taxon>Dikarya</taxon>
        <taxon>Basidiomycota</taxon>
        <taxon>Agaricomycotina</taxon>
        <taxon>Agaricomycetes</taxon>
        <taxon>Agaricomycetidae</taxon>
        <taxon>Agaricales</taxon>
        <taxon>Agaricineae</taxon>
        <taxon>Psathyrellaceae</taxon>
        <taxon>Coprinellus</taxon>
    </lineage>
</organism>
<feature type="region of interest" description="Disordered" evidence="1">
    <location>
        <begin position="65"/>
        <end position="117"/>
    </location>
</feature>
<accession>A0A4Y7SHR6</accession>
<evidence type="ECO:0000313" key="3">
    <source>
        <dbReference type="Proteomes" id="UP000298030"/>
    </source>
</evidence>